<name>A0A6J2JB24_BOMMA</name>
<feature type="compositionally biased region" description="Basic and acidic residues" evidence="1">
    <location>
        <begin position="111"/>
        <end position="120"/>
    </location>
</feature>
<proteinExistence type="predicted"/>
<gene>
    <name evidence="4" type="primary">LOC114240248</name>
</gene>
<protein>
    <submittedName>
        <fullName evidence="4">Uncharacterized protein LOC114240248</fullName>
    </submittedName>
</protein>
<feature type="region of interest" description="Disordered" evidence="1">
    <location>
        <begin position="108"/>
        <end position="128"/>
    </location>
</feature>
<dbReference type="PANTHER" id="PTHR35826:SF1">
    <property type="entry name" value="PROTEIN ATP6V1FNB-LIKE"/>
    <property type="match status" value="1"/>
</dbReference>
<organism evidence="3 4">
    <name type="scientific">Bombyx mandarina</name>
    <name type="common">Wild silk moth</name>
    <name type="synonym">Wild silkworm</name>
    <dbReference type="NCBI Taxonomy" id="7092"/>
    <lineage>
        <taxon>Eukaryota</taxon>
        <taxon>Metazoa</taxon>
        <taxon>Ecdysozoa</taxon>
        <taxon>Arthropoda</taxon>
        <taxon>Hexapoda</taxon>
        <taxon>Insecta</taxon>
        <taxon>Pterygota</taxon>
        <taxon>Neoptera</taxon>
        <taxon>Endopterygota</taxon>
        <taxon>Lepidoptera</taxon>
        <taxon>Glossata</taxon>
        <taxon>Ditrysia</taxon>
        <taxon>Bombycoidea</taxon>
        <taxon>Bombycidae</taxon>
        <taxon>Bombycinae</taxon>
        <taxon>Bombyx</taxon>
    </lineage>
</organism>
<evidence type="ECO:0000313" key="4">
    <source>
        <dbReference type="RefSeq" id="XP_028026513.1"/>
    </source>
</evidence>
<keyword evidence="3" id="KW-1185">Reference proteome</keyword>
<accession>A0A6J2JB24</accession>
<evidence type="ECO:0000313" key="3">
    <source>
        <dbReference type="Proteomes" id="UP000504629"/>
    </source>
</evidence>
<reference evidence="4" key="1">
    <citation type="submission" date="2025-08" db="UniProtKB">
        <authorList>
            <consortium name="RefSeq"/>
        </authorList>
    </citation>
    <scope>IDENTIFICATION</scope>
    <source>
        <tissue evidence="4">Silk gland</tissue>
    </source>
</reference>
<dbReference type="OrthoDB" id="410807at2759"/>
<feature type="domain" description="Sperm microtubule inner protein 1 C-terminal" evidence="2">
    <location>
        <begin position="108"/>
        <end position="210"/>
    </location>
</feature>
<dbReference type="Proteomes" id="UP000504629">
    <property type="component" value="Unplaced"/>
</dbReference>
<dbReference type="Pfam" id="PF22589">
    <property type="entry name" value="SPMIP1"/>
    <property type="match status" value="1"/>
</dbReference>
<evidence type="ECO:0000256" key="1">
    <source>
        <dbReference type="SAM" id="MobiDB-lite"/>
    </source>
</evidence>
<dbReference type="PANTHER" id="PTHR35826">
    <property type="entry name" value="PROTEIN ATP6V1FNB-LIKE"/>
    <property type="match status" value="1"/>
</dbReference>
<dbReference type="KEGG" id="bman:114240248"/>
<dbReference type="RefSeq" id="XP_028026513.1">
    <property type="nucleotide sequence ID" value="XM_028170712.1"/>
</dbReference>
<feature type="region of interest" description="Disordered" evidence="1">
    <location>
        <begin position="200"/>
        <end position="226"/>
    </location>
</feature>
<feature type="compositionally biased region" description="Basic and acidic residues" evidence="1">
    <location>
        <begin position="200"/>
        <end position="217"/>
    </location>
</feature>
<sequence length="226" mass="26097">MPLVDITNPDVIKFLIENYDKTALLRMKWNRIHSNKLKKAATLNREPKGYFESDVLENVMIGGMATITRDHEVAGYNRRRKPIRDVKEIPGISFMKKGNSIVDVGLGDPAEDPRLKRSDTDLSADPIMRPVPPEQKAIIYKDIPNFGRKVYLSKRSKIAPEAKYYFNECSGWVYGWRLEDSFFRRNPHRCGRVWRLTRDVKSRTGPHPDPDHYKDSDPPGPTKCLN</sequence>
<evidence type="ECO:0000259" key="2">
    <source>
        <dbReference type="Pfam" id="PF22589"/>
    </source>
</evidence>
<dbReference type="AlphaFoldDB" id="A0A6J2JB24"/>
<dbReference type="InterPro" id="IPR054323">
    <property type="entry name" value="SPMIP1_C"/>
</dbReference>
<dbReference type="GeneID" id="114240248"/>